<keyword evidence="1" id="KW-0732">Signal</keyword>
<proteinExistence type="predicted"/>
<reference evidence="3 5" key="1">
    <citation type="submission" date="2016-09" db="EMBL/GenBank/DDBJ databases">
        <title>Campylobacter genomics.</title>
        <authorList>
            <person name="Weis A.M."/>
            <person name="Weimer B.C."/>
            <person name="Gilpin B."/>
            <person name="Huang B.C."/>
            <person name="Kong N."/>
        </authorList>
    </citation>
    <scope>NUCLEOTIDE SEQUENCE [LARGE SCALE GENOMIC DNA]</scope>
    <source>
        <strain evidence="3 5">BCW_4735</strain>
    </source>
</reference>
<dbReference type="EMBL" id="MKBD01000005">
    <property type="protein sequence ID" value="OEY03395.1"/>
    <property type="molecule type" value="Genomic_DNA"/>
</dbReference>
<comment type="caution">
    <text evidence="3">The sequence shown here is derived from an EMBL/GenBank/DDBJ whole genome shotgun (WGS) entry which is preliminary data.</text>
</comment>
<evidence type="ECO:0008006" key="6">
    <source>
        <dbReference type="Google" id="ProtNLM"/>
    </source>
</evidence>
<evidence type="ECO:0000313" key="5">
    <source>
        <dbReference type="Proteomes" id="UP000865592"/>
    </source>
</evidence>
<evidence type="ECO:0000313" key="3">
    <source>
        <dbReference type="EMBL" id="OEY03395.1"/>
    </source>
</evidence>
<dbReference type="AlphaFoldDB" id="A0A2U0QNA9"/>
<evidence type="ECO:0000313" key="2">
    <source>
        <dbReference type="EMBL" id="EAJ9719097.1"/>
    </source>
</evidence>
<reference evidence="2 4" key="2">
    <citation type="submission" date="2019-04" db="EMBL/GenBank/DDBJ databases">
        <authorList>
            <consortium name="PulseNet: The National Subtyping Network for Foodborne Disease Surveillance"/>
            <person name="Tarr C.L."/>
            <person name="Trees E."/>
            <person name="Katz L.S."/>
            <person name="Carleton-Romer H.A."/>
            <person name="Stroika S."/>
            <person name="Kucerova Z."/>
            <person name="Roache K.F."/>
            <person name="Sabol A.L."/>
            <person name="Besser J."/>
            <person name="Gerner-Smidt P."/>
        </authorList>
    </citation>
    <scope>NUCLEOTIDE SEQUENCE [LARGE SCALE GENOMIC DNA]</scope>
    <source>
        <strain evidence="2 4">PNUSAC009041</strain>
    </source>
</reference>
<organism evidence="3 5">
    <name type="scientific">Campylobacter jejuni</name>
    <dbReference type="NCBI Taxonomy" id="197"/>
    <lineage>
        <taxon>Bacteria</taxon>
        <taxon>Pseudomonadati</taxon>
        <taxon>Campylobacterota</taxon>
        <taxon>Epsilonproteobacteria</taxon>
        <taxon>Campylobacterales</taxon>
        <taxon>Campylobacteraceae</taxon>
        <taxon>Campylobacter</taxon>
    </lineage>
</organism>
<dbReference type="Proteomes" id="UP000865592">
    <property type="component" value="Unassembled WGS sequence"/>
</dbReference>
<dbReference type="EMBL" id="AACCII010000007">
    <property type="protein sequence ID" value="EAJ9719097.1"/>
    <property type="molecule type" value="Genomic_DNA"/>
</dbReference>
<dbReference type="Proteomes" id="UP000349590">
    <property type="component" value="Unassembled WGS sequence"/>
</dbReference>
<feature type="chain" id="PRO_5044386119" description="Conjugal transfer protein TraN" evidence="1">
    <location>
        <begin position="23"/>
        <end position="396"/>
    </location>
</feature>
<evidence type="ECO:0000256" key="1">
    <source>
        <dbReference type="SAM" id="SignalP"/>
    </source>
</evidence>
<dbReference type="RefSeq" id="WP_019108597.1">
    <property type="nucleotide sequence ID" value="NZ_CULW01000008.1"/>
</dbReference>
<evidence type="ECO:0000313" key="4">
    <source>
        <dbReference type="Proteomes" id="UP000349590"/>
    </source>
</evidence>
<name>A0A2U0QNA9_CAMJU</name>
<protein>
    <recommendedName>
        <fullName evidence="6">Conjugal transfer protein TraN</fullName>
    </recommendedName>
</protein>
<sequence length="396" mass="43023">MRKYLFLIFVVCNFLQAANNAAAEGNSFGSQLNNYFKSNADAAINSLTNGGEIRTVDGKQKANVQMACDESKSGEFLNIDYTGTSDINIKIKFDKNVDGKVDKIWSFDNVSGICTNGVVKCDKNSWNNCEYFQYNYGDNINLVKTTIDNLNGCYCINSSCGSAAAKNRDKILSDIAGPIYSALSAKTQLVLSKTTKVGSALSYRGQDYSVCDNYGQAVNVDSSSNLEGLGQELAASQSNNENSVYSVFHKGTDNTVPKDENFNNKVSNSSVSIDQSTKYSKGSSKIDFSYIDTTSGKNVAGDMQATPDVDAKFCEVNVAKEDTSAFNDGTNRENSTNNTTVYQSEIRECTNNWTKCPVNGKNETLKHDCGKINDMGEALAQLSALDEASKDMVCSK</sequence>
<gene>
    <name evidence="3" type="ORF">A0K99_02940</name>
    <name evidence="2" type="ORF">E8P16_06525</name>
</gene>
<accession>A0A2U0QNA9</accession>
<feature type="signal peptide" evidence="1">
    <location>
        <begin position="1"/>
        <end position="22"/>
    </location>
</feature>